<accession>A0ABR3NGI1</accession>
<name>A0ABR3NGI1_9TELE</name>
<evidence type="ECO:0000313" key="2">
    <source>
        <dbReference type="Proteomes" id="UP001558613"/>
    </source>
</evidence>
<comment type="caution">
    <text evidence="1">The sequence shown here is derived from an EMBL/GenBank/DDBJ whole genome shotgun (WGS) entry which is preliminary data.</text>
</comment>
<protein>
    <recommendedName>
        <fullName evidence="3">Secreted protein</fullName>
    </recommendedName>
</protein>
<proteinExistence type="predicted"/>
<sequence>MIFFTIFAKGRGTGGFIYTGASFKRRPCLQSKVIKRCGTETPDEEEEEEEEEERRAFKHCHCFQGGTRSTRLLPPRTRHSEIVVVASVHRGTMYFGRNGALNSSFCFLLPFHSDNRVSHA</sequence>
<dbReference type="EMBL" id="JAYMGO010000004">
    <property type="protein sequence ID" value="KAL1275926.1"/>
    <property type="molecule type" value="Genomic_DNA"/>
</dbReference>
<gene>
    <name evidence="1" type="ORF">QQF64_035549</name>
</gene>
<keyword evidence="2" id="KW-1185">Reference proteome</keyword>
<reference evidence="1 2" key="1">
    <citation type="submission" date="2023-09" db="EMBL/GenBank/DDBJ databases">
        <authorList>
            <person name="Wang M."/>
        </authorList>
    </citation>
    <scope>NUCLEOTIDE SEQUENCE [LARGE SCALE GENOMIC DNA]</scope>
    <source>
        <strain evidence="1">GT-2023</strain>
        <tissue evidence="1">Liver</tissue>
    </source>
</reference>
<evidence type="ECO:0000313" key="1">
    <source>
        <dbReference type="EMBL" id="KAL1275926.1"/>
    </source>
</evidence>
<organism evidence="1 2">
    <name type="scientific">Cirrhinus molitorella</name>
    <name type="common">mud carp</name>
    <dbReference type="NCBI Taxonomy" id="172907"/>
    <lineage>
        <taxon>Eukaryota</taxon>
        <taxon>Metazoa</taxon>
        <taxon>Chordata</taxon>
        <taxon>Craniata</taxon>
        <taxon>Vertebrata</taxon>
        <taxon>Euteleostomi</taxon>
        <taxon>Actinopterygii</taxon>
        <taxon>Neopterygii</taxon>
        <taxon>Teleostei</taxon>
        <taxon>Ostariophysi</taxon>
        <taxon>Cypriniformes</taxon>
        <taxon>Cyprinidae</taxon>
        <taxon>Labeoninae</taxon>
        <taxon>Labeonini</taxon>
        <taxon>Cirrhinus</taxon>
    </lineage>
</organism>
<dbReference type="Proteomes" id="UP001558613">
    <property type="component" value="Unassembled WGS sequence"/>
</dbReference>
<evidence type="ECO:0008006" key="3">
    <source>
        <dbReference type="Google" id="ProtNLM"/>
    </source>
</evidence>